<dbReference type="Gene3D" id="3.20.70.20">
    <property type="match status" value="1"/>
</dbReference>
<dbReference type="EMBL" id="AE017199">
    <property type="protein sequence ID" value="AAR39193.1"/>
    <property type="molecule type" value="Genomic_DNA"/>
</dbReference>
<gene>
    <name evidence="1" type="ordered locus">NEQ345</name>
</gene>
<proteinExistence type="predicted"/>
<dbReference type="InterPro" id="IPR012833">
    <property type="entry name" value="NrdD"/>
</dbReference>
<sequence length="636" mass="73751">MNPIEVKKPENVEAKPKDLFTEYVQRNSLEVLENANQYPGPTGFFAYVLEKAMEEHLTIMPERPLKAHLNKDIYIHKLPLALYVPYCSGHSLARVLEKGMITPTVISKPAKHFDTFVDHVANFLIIAQQHFTGAQAFSSVEWYAGPFIRNDRLDYKQIKQNIQRMVFNLNYPSRIGMQSPFTNFTVTMDAATSILEGDYAYYDGKKVAPLGEYEKEAKLFLLALTEVLREGDAIGQPFTYPIPTLMASAPMLWNDPEIYEAIFKTAAKRGSFYWLNTNVVDPNASFAMCCRINIDKNELKFAFSVKKKDEDERIKEIEKQRFGGLWAMPDVTGSIQVTTINLPRLALEAKDDDKFWELYAEKLTIIKEIEDWFRERYVKLIRTHKEMYKFFHSYLWDFPSSHFNTIGIIGLPEAAAIYMNNPELWFEGSRKDWLEAAKLMRDMVRFAVKYAREWMKMDGTPWNVEEVPGESAAAKLAIADAKKYPEVLNYLNDPENPIYSTSVAPYYGALELSDRIRIESMVQPEFTGGVMMHIFLGEQPEPDALAALTKKILKTKIVYWSFTPAITVCNHCKKSYTGLYTQCPSCGSTDVEIWSRIIGYYRPLKNWNPYRKKEFWTRAHYSREYMNEMRKDQQFF</sequence>
<dbReference type="NCBIfam" id="NF006358">
    <property type="entry name" value="PRK08579.1"/>
    <property type="match status" value="1"/>
</dbReference>
<dbReference type="GO" id="GO:0009265">
    <property type="term" value="P:2'-deoxyribonucleotide biosynthetic process"/>
    <property type="evidence" value="ECO:0007669"/>
    <property type="project" value="TreeGrafter"/>
</dbReference>
<dbReference type="PATRIC" id="fig|228908.8.peg.354"/>
<evidence type="ECO:0000313" key="1">
    <source>
        <dbReference type="EMBL" id="AAR39193.1"/>
    </source>
</evidence>
<accession>Q74NK3</accession>
<dbReference type="PANTHER" id="PTHR21075">
    <property type="entry name" value="ANAEROBIC RIBONUCLEOSIDE-TRIPHOSPHATE REDUCTASE"/>
    <property type="match status" value="1"/>
</dbReference>
<dbReference type="GO" id="GO:0004748">
    <property type="term" value="F:ribonucleoside-diphosphate reductase activity, thioredoxin disulfide as acceptor"/>
    <property type="evidence" value="ECO:0007669"/>
    <property type="project" value="TreeGrafter"/>
</dbReference>
<dbReference type="EnsemblBacteria" id="AAR39193">
    <property type="protein sequence ID" value="AAR39193"/>
    <property type="gene ID" value="NEQ345"/>
</dbReference>
<dbReference type="HOGENOM" id="CLU_002707_0_2_2"/>
<reference evidence="1 2" key="1">
    <citation type="journal article" date="2003" name="Proc. Natl. Acad. Sci. U.S.A.">
        <title>The genome of Nanoarchaeum equitans: insights into early archaeal evolution and derived parasitism.</title>
        <authorList>
            <person name="Waters E."/>
            <person name="Hohn M.J."/>
            <person name="Ahel I."/>
            <person name="Graham D.E."/>
            <person name="Adams M.D."/>
            <person name="Barnstead M."/>
            <person name="Beeson K.Y."/>
            <person name="Bibbs L."/>
            <person name="Bolanos R."/>
            <person name="Keller M."/>
            <person name="Kretz K."/>
            <person name="Lin X."/>
            <person name="Mathur E."/>
            <person name="Ni J."/>
            <person name="Podar M."/>
            <person name="Richardson T."/>
            <person name="Sutton G.G."/>
            <person name="Simon M."/>
            <person name="Soll D."/>
            <person name="Stetter K.O."/>
            <person name="Short J.M."/>
            <person name="Noordewier M."/>
        </authorList>
    </citation>
    <scope>NUCLEOTIDE SEQUENCE [LARGE SCALE GENOMIC DNA]</scope>
    <source>
        <strain evidence="1 2">Kin4-M</strain>
    </source>
</reference>
<dbReference type="PANTHER" id="PTHR21075:SF0">
    <property type="entry name" value="ANAEROBIC RIBONUCLEOSIDE-TRIPHOSPHATE REDUCTASE"/>
    <property type="match status" value="1"/>
</dbReference>
<dbReference type="STRING" id="228908.NEQ345"/>
<dbReference type="KEGG" id="neq:NEQ345"/>
<evidence type="ECO:0000313" key="2">
    <source>
        <dbReference type="Proteomes" id="UP000000578"/>
    </source>
</evidence>
<dbReference type="NCBIfam" id="TIGR02487">
    <property type="entry name" value="NrdD"/>
    <property type="match status" value="1"/>
</dbReference>
<dbReference type="Pfam" id="PF13597">
    <property type="entry name" value="NRDD"/>
    <property type="match status" value="1"/>
</dbReference>
<dbReference type="GO" id="GO:0006260">
    <property type="term" value="P:DNA replication"/>
    <property type="evidence" value="ECO:0007669"/>
    <property type="project" value="InterPro"/>
</dbReference>
<dbReference type="GO" id="GO:0031250">
    <property type="term" value="C:anaerobic ribonucleoside-triphosphate reductase complex"/>
    <property type="evidence" value="ECO:0007669"/>
    <property type="project" value="TreeGrafter"/>
</dbReference>
<dbReference type="AlphaFoldDB" id="Q74NK3"/>
<keyword evidence="2" id="KW-1185">Reference proteome</keyword>
<dbReference type="Proteomes" id="UP000000578">
    <property type="component" value="Chromosome"/>
</dbReference>
<name>Q74NK3_NANEQ</name>
<dbReference type="GO" id="GO:0008998">
    <property type="term" value="F:ribonucleoside-triphosphate reductase (thioredoxin) activity"/>
    <property type="evidence" value="ECO:0007669"/>
    <property type="project" value="InterPro"/>
</dbReference>
<dbReference type="CDD" id="cd01675">
    <property type="entry name" value="RNR_III"/>
    <property type="match status" value="1"/>
</dbReference>
<dbReference type="SUPFAM" id="SSF51998">
    <property type="entry name" value="PFL-like glycyl radical enzymes"/>
    <property type="match status" value="1"/>
</dbReference>
<organism evidence="1 2">
    <name type="scientific">Nanoarchaeum equitans (strain Kin4-M)</name>
    <dbReference type="NCBI Taxonomy" id="228908"/>
    <lineage>
        <taxon>Archaea</taxon>
        <taxon>Nanobdellota</taxon>
        <taxon>Candidatus Nanoarchaeia</taxon>
        <taxon>Nanoarchaeales</taxon>
        <taxon>Nanoarchaeaceae</taxon>
        <taxon>Nanoarchaeum</taxon>
    </lineage>
</organism>
<dbReference type="BioCyc" id="NEQU228908:GJB6-367-MONOMER"/>
<protein>
    <submittedName>
        <fullName evidence="1">NEQ345</fullName>
    </submittedName>
</protein>